<gene>
    <name evidence="1" type="ORF">SAMN04488007_1269</name>
</gene>
<sequence length="42" mass="4817">MKTVSNCKKCLGYFESANQEEIFEINNFNITNSELILEAMAK</sequence>
<evidence type="ECO:0000313" key="2">
    <source>
        <dbReference type="Proteomes" id="UP000184314"/>
    </source>
</evidence>
<dbReference type="Proteomes" id="UP000184314">
    <property type="component" value="Unassembled WGS sequence"/>
</dbReference>
<protein>
    <submittedName>
        <fullName evidence="1">Uncharacterized protein</fullName>
    </submittedName>
</protein>
<evidence type="ECO:0000313" key="1">
    <source>
        <dbReference type="EMBL" id="SHJ73889.1"/>
    </source>
</evidence>
<reference evidence="2" key="1">
    <citation type="submission" date="2016-11" db="EMBL/GenBank/DDBJ databases">
        <authorList>
            <person name="Varghese N."/>
            <person name="Submissions S."/>
        </authorList>
    </citation>
    <scope>NUCLEOTIDE SEQUENCE [LARGE SCALE GENOMIC DNA]</scope>
    <source>
        <strain evidence="2">DSM 16478</strain>
    </source>
</reference>
<dbReference type="AlphaFoldDB" id="A0A1M6LRQ7"/>
<organism evidence="1 2">
    <name type="scientific">Maribacter aquivivus</name>
    <dbReference type="NCBI Taxonomy" id="228958"/>
    <lineage>
        <taxon>Bacteria</taxon>
        <taxon>Pseudomonadati</taxon>
        <taxon>Bacteroidota</taxon>
        <taxon>Flavobacteriia</taxon>
        <taxon>Flavobacteriales</taxon>
        <taxon>Flavobacteriaceae</taxon>
        <taxon>Maribacter</taxon>
    </lineage>
</organism>
<name>A0A1M6LRQ7_9FLAO</name>
<proteinExistence type="predicted"/>
<accession>A0A1M6LRQ7</accession>
<dbReference type="EMBL" id="FQZX01000001">
    <property type="protein sequence ID" value="SHJ73889.1"/>
    <property type="molecule type" value="Genomic_DNA"/>
</dbReference>
<dbReference type="RefSeq" id="WP_262987445.1">
    <property type="nucleotide sequence ID" value="NZ_FQZX01000001.1"/>
</dbReference>
<keyword evidence="2" id="KW-1185">Reference proteome</keyword>